<comment type="similarity">
    <text evidence="2 11">Belongs to the sodium:solute symporter (SSF) (TC 2.A.21) family.</text>
</comment>
<evidence type="ECO:0000256" key="8">
    <source>
        <dbReference type="ARBA" id="ARBA00023065"/>
    </source>
</evidence>
<name>A0A7D7LTC4_9FLAO</name>
<dbReference type="PROSITE" id="PS50283">
    <property type="entry name" value="NA_SOLUT_SYMP_3"/>
    <property type="match status" value="1"/>
</dbReference>
<evidence type="ECO:0000256" key="12">
    <source>
        <dbReference type="SAM" id="Phobius"/>
    </source>
</evidence>
<evidence type="ECO:0000313" key="16">
    <source>
        <dbReference type="Proteomes" id="UP000539710"/>
    </source>
</evidence>
<feature type="transmembrane region" description="Helical" evidence="12">
    <location>
        <begin position="83"/>
        <end position="106"/>
    </location>
</feature>
<feature type="transmembrane region" description="Helical" evidence="12">
    <location>
        <begin position="191"/>
        <end position="210"/>
    </location>
</feature>
<keyword evidence="5 12" id="KW-0812">Transmembrane</keyword>
<keyword evidence="8" id="KW-0406">Ion transport</keyword>
<feature type="transmembrane region" description="Helical" evidence="12">
    <location>
        <begin position="437"/>
        <end position="457"/>
    </location>
</feature>
<feature type="transmembrane region" description="Helical" evidence="12">
    <location>
        <begin position="355"/>
        <end position="374"/>
    </location>
</feature>
<feature type="transmembrane region" description="Helical" evidence="12">
    <location>
        <begin position="280"/>
        <end position="305"/>
    </location>
</feature>
<feature type="transmembrane region" description="Helical" evidence="12">
    <location>
        <begin position="469"/>
        <end position="489"/>
    </location>
</feature>
<feature type="transmembrane region" description="Helical" evidence="12">
    <location>
        <begin position="413"/>
        <end position="431"/>
    </location>
</feature>
<dbReference type="InterPro" id="IPR038377">
    <property type="entry name" value="Na/Glc_symporter_sf"/>
</dbReference>
<keyword evidence="4" id="KW-1003">Cell membrane</keyword>
<evidence type="ECO:0000256" key="1">
    <source>
        <dbReference type="ARBA" id="ARBA00004651"/>
    </source>
</evidence>
<dbReference type="PANTHER" id="PTHR42985:SF47">
    <property type="entry name" value="INTEGRAL MEMBRANE TRANSPORT PROTEIN"/>
    <property type="match status" value="1"/>
</dbReference>
<evidence type="ECO:0000256" key="6">
    <source>
        <dbReference type="ARBA" id="ARBA00022989"/>
    </source>
</evidence>
<reference evidence="13" key="4">
    <citation type="submission" date="2020-07" db="EMBL/GenBank/DDBJ databases">
        <authorList>
            <person name="Yang C."/>
        </authorList>
    </citation>
    <scope>NUCLEOTIDE SEQUENCE</scope>
    <source>
        <strain evidence="13">Cx-624</strain>
    </source>
</reference>
<protein>
    <submittedName>
        <fullName evidence="14">Sodium:solute symporter</fullName>
    </submittedName>
</protein>
<dbReference type="CDD" id="cd10326">
    <property type="entry name" value="SLC5sbd_NIS-like"/>
    <property type="match status" value="1"/>
</dbReference>
<keyword evidence="10" id="KW-0739">Sodium transport</keyword>
<feature type="transmembrane region" description="Helical" evidence="12">
    <location>
        <begin position="495"/>
        <end position="516"/>
    </location>
</feature>
<dbReference type="Proteomes" id="UP000515349">
    <property type="component" value="Chromosome"/>
</dbReference>
<dbReference type="Proteomes" id="UP000539710">
    <property type="component" value="Unassembled WGS sequence"/>
</dbReference>
<evidence type="ECO:0000256" key="3">
    <source>
        <dbReference type="ARBA" id="ARBA00022448"/>
    </source>
</evidence>
<feature type="transmembrane region" description="Helical" evidence="12">
    <location>
        <begin position="127"/>
        <end position="148"/>
    </location>
</feature>
<gene>
    <name evidence="14" type="ORF">H1R16_04950</name>
    <name evidence="13" type="ORF">H2507_10540</name>
</gene>
<reference evidence="14" key="1">
    <citation type="submission" date="2020-07" db="EMBL/GenBank/DDBJ databases">
        <title>Chryseobacterium sp. CX-624.</title>
        <authorList>
            <person name="Yang C."/>
        </authorList>
    </citation>
    <scope>NUCLEOTIDE SEQUENCE</scope>
    <source>
        <strain evidence="14">CX-624</strain>
    </source>
</reference>
<evidence type="ECO:0000256" key="2">
    <source>
        <dbReference type="ARBA" id="ARBA00006434"/>
    </source>
</evidence>
<proteinExistence type="inferred from homology"/>
<evidence type="ECO:0000256" key="11">
    <source>
        <dbReference type="RuleBase" id="RU362091"/>
    </source>
</evidence>
<evidence type="ECO:0000256" key="10">
    <source>
        <dbReference type="ARBA" id="ARBA00023201"/>
    </source>
</evidence>
<dbReference type="EMBL" id="JACEUX010000003">
    <property type="protein sequence ID" value="MBA5247607.1"/>
    <property type="molecule type" value="Genomic_DNA"/>
</dbReference>
<evidence type="ECO:0000256" key="5">
    <source>
        <dbReference type="ARBA" id="ARBA00022692"/>
    </source>
</evidence>
<keyword evidence="16" id="KW-1185">Reference proteome</keyword>
<organism evidence="14 15">
    <name type="scientific">Marnyiella aurantia</name>
    <dbReference type="NCBI Taxonomy" id="2758037"/>
    <lineage>
        <taxon>Bacteria</taxon>
        <taxon>Pseudomonadati</taxon>
        <taxon>Bacteroidota</taxon>
        <taxon>Flavobacteriia</taxon>
        <taxon>Flavobacteriales</taxon>
        <taxon>Weeksellaceae</taxon>
        <taxon>Marnyiella</taxon>
    </lineage>
</organism>
<sequence length="527" mass="58696">MNSATILILFVFAYFIGLLVIAYLTSRNADNQSFFIGNKKSKWWLVAFGMIGTSLSGVTFISVPGTVGKMTAGEYPFGGFEYYMMVIGFFLGYFIVAAVLLPLYYRMNLTSIYTYLGRRFNLEAHKIGSLFFIISRSIGATARLYLVVNVLQIFLLQALGVPFWVTAGVILLMVLLYTFEGGVKTIVITDTLQTSFMILSLVACIIFIISNLNLSYGEAYTILADKDYTHLINTDINSKTFFLKTVLGGMFITIAMTGLDQEMMQKNISVDNLKNSKKNMLTFAGTLLIVNLAFLFLGGLLYLFAMENGAVYSQVVDVVNGKQNITNVFGFPDAASGNITNIMGDDLFPALSLQGYFPLFIAVIFIIGLISALFPSADGALTAVTSSYCVDLLNMNEDQTKTEKQKKRLRMKIHLIFTVVFFALIMIFKAIDDKSIVYLIMEVAGYTYGPLLGLFAFGILTRFQITKKYSIIAVTLLAPVVTYLINYLVTQNTDYRIGVELIMINGLLTFIGLWLIRNRGTHLRVVE</sequence>
<feature type="transmembrane region" description="Helical" evidence="12">
    <location>
        <begin position="241"/>
        <end position="259"/>
    </location>
</feature>
<dbReference type="Pfam" id="PF00474">
    <property type="entry name" value="SSF"/>
    <property type="match status" value="1"/>
</dbReference>
<reference evidence="16" key="3">
    <citation type="submission" date="2020-07" db="EMBL/GenBank/DDBJ databases">
        <title>Flavobacterium sp. xlx-214.</title>
        <authorList>
            <person name="Yang C."/>
        </authorList>
    </citation>
    <scope>NUCLEOTIDE SEQUENCE [LARGE SCALE GENOMIC DNA]</scope>
    <source>
        <strain evidence="16">CX-624</strain>
    </source>
</reference>
<keyword evidence="7" id="KW-0915">Sodium</keyword>
<comment type="subcellular location">
    <subcellularLocation>
        <location evidence="1">Cell membrane</location>
        <topology evidence="1">Multi-pass membrane protein</topology>
    </subcellularLocation>
</comment>
<dbReference type="Gene3D" id="1.20.1730.10">
    <property type="entry name" value="Sodium/glucose cotransporter"/>
    <property type="match status" value="1"/>
</dbReference>
<dbReference type="AlphaFoldDB" id="A0A7D7LTC4"/>
<evidence type="ECO:0000256" key="9">
    <source>
        <dbReference type="ARBA" id="ARBA00023136"/>
    </source>
</evidence>
<dbReference type="RefSeq" id="WP_181887701.1">
    <property type="nucleotide sequence ID" value="NZ_CP059472.1"/>
</dbReference>
<evidence type="ECO:0000313" key="15">
    <source>
        <dbReference type="Proteomes" id="UP000515349"/>
    </source>
</evidence>
<keyword evidence="3" id="KW-0813">Transport</keyword>
<evidence type="ECO:0000313" key="14">
    <source>
        <dbReference type="EMBL" id="QMS99358.1"/>
    </source>
</evidence>
<feature type="transmembrane region" description="Helical" evidence="12">
    <location>
        <begin position="154"/>
        <end position="179"/>
    </location>
</feature>
<feature type="transmembrane region" description="Helical" evidence="12">
    <location>
        <begin position="44"/>
        <end position="63"/>
    </location>
</feature>
<evidence type="ECO:0000313" key="13">
    <source>
        <dbReference type="EMBL" id="MBA5247607.1"/>
    </source>
</evidence>
<accession>A0A7D7LTC4</accession>
<dbReference type="KEGG" id="cbau:H1R16_04950"/>
<evidence type="ECO:0000256" key="7">
    <source>
        <dbReference type="ARBA" id="ARBA00023053"/>
    </source>
</evidence>
<dbReference type="GO" id="GO:0015293">
    <property type="term" value="F:symporter activity"/>
    <property type="evidence" value="ECO:0007669"/>
    <property type="project" value="TreeGrafter"/>
</dbReference>
<dbReference type="InterPro" id="IPR001734">
    <property type="entry name" value="Na/solute_symporter"/>
</dbReference>
<dbReference type="GO" id="GO:0005886">
    <property type="term" value="C:plasma membrane"/>
    <property type="evidence" value="ECO:0007669"/>
    <property type="project" value="UniProtKB-SubCell"/>
</dbReference>
<dbReference type="GO" id="GO:0006814">
    <property type="term" value="P:sodium ion transport"/>
    <property type="evidence" value="ECO:0007669"/>
    <property type="project" value="UniProtKB-KW"/>
</dbReference>
<reference evidence="15" key="2">
    <citation type="submission" date="2020-07" db="EMBL/GenBank/DDBJ databases">
        <title>Chryseobacterium sp.cx-624.</title>
        <authorList>
            <person name="Yang C."/>
        </authorList>
    </citation>
    <scope>NUCLEOTIDE SEQUENCE [LARGE SCALE GENOMIC DNA]</scope>
    <source>
        <strain evidence="15">cx-624</strain>
    </source>
</reference>
<keyword evidence="6 12" id="KW-1133">Transmembrane helix</keyword>
<dbReference type="InterPro" id="IPR051163">
    <property type="entry name" value="Sodium:Solute_Symporter_SSF"/>
</dbReference>
<dbReference type="PANTHER" id="PTHR42985">
    <property type="entry name" value="SODIUM-COUPLED MONOCARBOXYLATE TRANSPORTER"/>
    <property type="match status" value="1"/>
</dbReference>
<keyword evidence="9 12" id="KW-0472">Membrane</keyword>
<feature type="transmembrane region" description="Helical" evidence="12">
    <location>
        <begin position="6"/>
        <end position="24"/>
    </location>
</feature>
<evidence type="ECO:0000256" key="4">
    <source>
        <dbReference type="ARBA" id="ARBA00022475"/>
    </source>
</evidence>
<dbReference type="EMBL" id="CP059472">
    <property type="protein sequence ID" value="QMS99358.1"/>
    <property type="molecule type" value="Genomic_DNA"/>
</dbReference>